<dbReference type="Gene3D" id="1.20.1250.20">
    <property type="entry name" value="MFS general substrate transporter like domains"/>
    <property type="match status" value="2"/>
</dbReference>
<name>A0ABW0IDM2_9BACT</name>
<reference evidence="11" key="1">
    <citation type="journal article" date="2019" name="Int. J. Syst. Evol. Microbiol.">
        <title>The Global Catalogue of Microorganisms (GCM) 10K type strain sequencing project: providing services to taxonomists for standard genome sequencing and annotation.</title>
        <authorList>
            <consortium name="The Broad Institute Genomics Platform"/>
            <consortium name="The Broad Institute Genome Sequencing Center for Infectious Disease"/>
            <person name="Wu L."/>
            <person name="Ma J."/>
        </authorList>
    </citation>
    <scope>NUCLEOTIDE SEQUENCE [LARGE SCALE GENOMIC DNA]</scope>
    <source>
        <strain evidence="11">CCUG 55250</strain>
    </source>
</reference>
<dbReference type="PROSITE" id="PS00217">
    <property type="entry name" value="SUGAR_TRANSPORT_2"/>
    <property type="match status" value="1"/>
</dbReference>
<feature type="transmembrane region" description="Helical" evidence="8">
    <location>
        <begin position="78"/>
        <end position="97"/>
    </location>
</feature>
<feature type="domain" description="Major facilitator superfamily (MFS) profile" evidence="9">
    <location>
        <begin position="7"/>
        <end position="415"/>
    </location>
</feature>
<dbReference type="InterPro" id="IPR005828">
    <property type="entry name" value="MFS_sugar_transport-like"/>
</dbReference>
<evidence type="ECO:0000313" key="11">
    <source>
        <dbReference type="Proteomes" id="UP001596106"/>
    </source>
</evidence>
<dbReference type="InterPro" id="IPR051084">
    <property type="entry name" value="H+-coupled_symporters"/>
</dbReference>
<keyword evidence="6 8" id="KW-1133">Transmembrane helix</keyword>
<feature type="transmembrane region" description="Helical" evidence="8">
    <location>
        <begin position="50"/>
        <end position="71"/>
    </location>
</feature>
<keyword evidence="7 8" id="KW-0472">Membrane</keyword>
<evidence type="ECO:0000256" key="5">
    <source>
        <dbReference type="ARBA" id="ARBA00022847"/>
    </source>
</evidence>
<dbReference type="InterPro" id="IPR020846">
    <property type="entry name" value="MFS_dom"/>
</dbReference>
<evidence type="ECO:0000256" key="7">
    <source>
        <dbReference type="ARBA" id="ARBA00023136"/>
    </source>
</evidence>
<dbReference type="Pfam" id="PF00083">
    <property type="entry name" value="Sugar_tr"/>
    <property type="match status" value="2"/>
</dbReference>
<keyword evidence="4 8" id="KW-0812">Transmembrane</keyword>
<accession>A0ABW0IDM2</accession>
<evidence type="ECO:0000256" key="2">
    <source>
        <dbReference type="ARBA" id="ARBA00022448"/>
    </source>
</evidence>
<comment type="subcellular location">
    <subcellularLocation>
        <location evidence="1">Cell membrane</location>
        <topology evidence="1">Multi-pass membrane protein</topology>
    </subcellularLocation>
</comment>
<evidence type="ECO:0000256" key="3">
    <source>
        <dbReference type="ARBA" id="ARBA00022475"/>
    </source>
</evidence>
<feature type="transmembrane region" description="Helical" evidence="8">
    <location>
        <begin position="354"/>
        <end position="376"/>
    </location>
</feature>
<feature type="transmembrane region" description="Helical" evidence="8">
    <location>
        <begin position="232"/>
        <end position="249"/>
    </location>
</feature>
<keyword evidence="2" id="KW-0813">Transport</keyword>
<feature type="transmembrane region" description="Helical" evidence="8">
    <location>
        <begin position="20"/>
        <end position="38"/>
    </location>
</feature>
<evidence type="ECO:0000256" key="1">
    <source>
        <dbReference type="ARBA" id="ARBA00004651"/>
    </source>
</evidence>
<keyword evidence="5" id="KW-0769">Symport</keyword>
<feature type="transmembrane region" description="Helical" evidence="8">
    <location>
        <begin position="323"/>
        <end position="347"/>
    </location>
</feature>
<feature type="transmembrane region" description="Helical" evidence="8">
    <location>
        <begin position="388"/>
        <end position="406"/>
    </location>
</feature>
<evidence type="ECO:0000256" key="6">
    <source>
        <dbReference type="ARBA" id="ARBA00022989"/>
    </source>
</evidence>
<feature type="transmembrane region" description="Helical" evidence="8">
    <location>
        <begin position="144"/>
        <end position="167"/>
    </location>
</feature>
<dbReference type="SUPFAM" id="SSF103473">
    <property type="entry name" value="MFS general substrate transporter"/>
    <property type="match status" value="1"/>
</dbReference>
<dbReference type="PANTHER" id="PTHR43528">
    <property type="entry name" value="ALPHA-KETOGLUTARATE PERMEASE"/>
    <property type="match status" value="1"/>
</dbReference>
<dbReference type="CDD" id="cd17367">
    <property type="entry name" value="MFS_KgtP"/>
    <property type="match status" value="1"/>
</dbReference>
<sequence>MNTPIKSIVGGSIGNLIEWYDWYTYSVFSMYFAGAFFPEEDATAQLLNTAGIFAIGFLMRPLGGWLLGAYADRQGRKAALTLSVLLMCLGSLLIALAPGYHQIGILAPSLLVVARLIQGLSVGGEYGTVATYLSEIAPDGRKGLYSSFQYVSTTLGQLLALGVLLALQRFFLTAEQLEAWGWRIPFLIGTALALLALLLRQNLSETTDFIKNRPNAGRAGTFRELGKYRKETALVVGLTIGLTVSYYTFTTYIQKFLVNTAGFSKSDSTVITLVSLTLFMLVQPLAGWLGDRFGTKRMMIIYGVLGILTTYPLLMWLQNPGGISQAIGLITVALVILSLATSVSAIIKAELFPVAVRTLGVSLPYALTVAVFGGSAEYVALLFKQVGYANWFYGYITFCLLLTLYASMQLKPAARLLPDKG</sequence>
<dbReference type="PROSITE" id="PS50850">
    <property type="entry name" value="MFS"/>
    <property type="match status" value="1"/>
</dbReference>
<dbReference type="EMBL" id="JBHSMA010000002">
    <property type="protein sequence ID" value="MFC5409432.1"/>
    <property type="molecule type" value="Genomic_DNA"/>
</dbReference>
<dbReference type="RefSeq" id="WP_379843366.1">
    <property type="nucleotide sequence ID" value="NZ_JBHSMA010000002.1"/>
</dbReference>
<keyword evidence="3" id="KW-1003">Cell membrane</keyword>
<evidence type="ECO:0000256" key="4">
    <source>
        <dbReference type="ARBA" id="ARBA00022692"/>
    </source>
</evidence>
<organism evidence="10 11">
    <name type="scientific">Larkinella bovis</name>
    <dbReference type="NCBI Taxonomy" id="683041"/>
    <lineage>
        <taxon>Bacteria</taxon>
        <taxon>Pseudomonadati</taxon>
        <taxon>Bacteroidota</taxon>
        <taxon>Cytophagia</taxon>
        <taxon>Cytophagales</taxon>
        <taxon>Spirosomataceae</taxon>
        <taxon>Larkinella</taxon>
    </lineage>
</organism>
<feature type="transmembrane region" description="Helical" evidence="8">
    <location>
        <begin position="179"/>
        <end position="199"/>
    </location>
</feature>
<dbReference type="InterPro" id="IPR036259">
    <property type="entry name" value="MFS_trans_sf"/>
</dbReference>
<feature type="transmembrane region" description="Helical" evidence="8">
    <location>
        <begin position="300"/>
        <end position="317"/>
    </location>
</feature>
<evidence type="ECO:0000313" key="10">
    <source>
        <dbReference type="EMBL" id="MFC5409432.1"/>
    </source>
</evidence>
<proteinExistence type="predicted"/>
<protein>
    <submittedName>
        <fullName evidence="10">MFS transporter</fullName>
    </submittedName>
</protein>
<keyword evidence="11" id="KW-1185">Reference proteome</keyword>
<gene>
    <name evidence="10" type="ORF">ACFPMF_08950</name>
</gene>
<dbReference type="PANTHER" id="PTHR43528:SF5">
    <property type="entry name" value="PROLINE_BETAINE TRANSPORTER"/>
    <property type="match status" value="1"/>
</dbReference>
<evidence type="ECO:0000256" key="8">
    <source>
        <dbReference type="SAM" id="Phobius"/>
    </source>
</evidence>
<comment type="caution">
    <text evidence="10">The sequence shown here is derived from an EMBL/GenBank/DDBJ whole genome shotgun (WGS) entry which is preliminary data.</text>
</comment>
<evidence type="ECO:0000259" key="9">
    <source>
        <dbReference type="PROSITE" id="PS50850"/>
    </source>
</evidence>
<dbReference type="InterPro" id="IPR005829">
    <property type="entry name" value="Sugar_transporter_CS"/>
</dbReference>
<feature type="transmembrane region" description="Helical" evidence="8">
    <location>
        <begin position="269"/>
        <end position="288"/>
    </location>
</feature>
<dbReference type="Proteomes" id="UP001596106">
    <property type="component" value="Unassembled WGS sequence"/>
</dbReference>